<comment type="caution">
    <text evidence="1">The sequence shown here is derived from an EMBL/GenBank/DDBJ whole genome shotgun (WGS) entry which is preliminary data.</text>
</comment>
<evidence type="ECO:0008006" key="3">
    <source>
        <dbReference type="Google" id="ProtNLM"/>
    </source>
</evidence>
<dbReference type="AlphaFoldDB" id="A0A016TFF5"/>
<name>A0A016TFF5_9BILA</name>
<proteinExistence type="predicted"/>
<keyword evidence="2" id="KW-1185">Reference proteome</keyword>
<sequence length="70" mass="7499">MTAVDRSFCVNRCFEKGLCIKFDELFYCVCDDGTSDCTGGSSTSTVTLAPAAELSTEDIVLVASVNKYLS</sequence>
<accession>A0A016TFF5</accession>
<dbReference type="Proteomes" id="UP000024635">
    <property type="component" value="Unassembled WGS sequence"/>
</dbReference>
<protein>
    <recommendedName>
        <fullName evidence="3">EGF-like domain-containing protein</fullName>
    </recommendedName>
</protein>
<organism evidence="1 2">
    <name type="scientific">Ancylostoma ceylanicum</name>
    <dbReference type="NCBI Taxonomy" id="53326"/>
    <lineage>
        <taxon>Eukaryota</taxon>
        <taxon>Metazoa</taxon>
        <taxon>Ecdysozoa</taxon>
        <taxon>Nematoda</taxon>
        <taxon>Chromadorea</taxon>
        <taxon>Rhabditida</taxon>
        <taxon>Rhabditina</taxon>
        <taxon>Rhabditomorpha</taxon>
        <taxon>Strongyloidea</taxon>
        <taxon>Ancylostomatidae</taxon>
        <taxon>Ancylostomatinae</taxon>
        <taxon>Ancylostoma</taxon>
    </lineage>
</organism>
<gene>
    <name evidence="1" type="primary">Acey_s0108.g82</name>
    <name evidence="1" type="ORF">Y032_0108g82</name>
</gene>
<dbReference type="EMBL" id="JARK01001444">
    <property type="protein sequence ID" value="EYC01402.1"/>
    <property type="molecule type" value="Genomic_DNA"/>
</dbReference>
<evidence type="ECO:0000313" key="1">
    <source>
        <dbReference type="EMBL" id="EYC01402.1"/>
    </source>
</evidence>
<evidence type="ECO:0000313" key="2">
    <source>
        <dbReference type="Proteomes" id="UP000024635"/>
    </source>
</evidence>
<reference evidence="2" key="1">
    <citation type="journal article" date="2015" name="Nat. Genet.">
        <title>The genome and transcriptome of the zoonotic hookworm Ancylostoma ceylanicum identify infection-specific gene families.</title>
        <authorList>
            <person name="Schwarz E.M."/>
            <person name="Hu Y."/>
            <person name="Antoshechkin I."/>
            <person name="Miller M.M."/>
            <person name="Sternberg P.W."/>
            <person name="Aroian R.V."/>
        </authorList>
    </citation>
    <scope>NUCLEOTIDE SEQUENCE</scope>
    <source>
        <strain evidence="2">HY135</strain>
    </source>
</reference>